<dbReference type="SMART" id="SM00052">
    <property type="entry name" value="EAL"/>
    <property type="match status" value="1"/>
</dbReference>
<dbReference type="Proteomes" id="UP000240212">
    <property type="component" value="Unassembled WGS sequence"/>
</dbReference>
<dbReference type="Pfam" id="PF01590">
    <property type="entry name" value="GAF"/>
    <property type="match status" value="1"/>
</dbReference>
<dbReference type="Pfam" id="PF00563">
    <property type="entry name" value="EAL"/>
    <property type="match status" value="1"/>
</dbReference>
<evidence type="ECO:0000313" key="2">
    <source>
        <dbReference type="EMBL" id="PSN06659.1"/>
    </source>
</evidence>
<evidence type="ECO:0000259" key="1">
    <source>
        <dbReference type="PROSITE" id="PS50883"/>
    </source>
</evidence>
<dbReference type="Gene3D" id="3.30.70.270">
    <property type="match status" value="1"/>
</dbReference>
<dbReference type="RefSeq" id="WP_106878052.1">
    <property type="nucleotide sequence ID" value="NZ_PYEP01000007.1"/>
</dbReference>
<dbReference type="InterPro" id="IPR003018">
    <property type="entry name" value="GAF"/>
</dbReference>
<dbReference type="InterPro" id="IPR050706">
    <property type="entry name" value="Cyclic-di-GMP_PDE-like"/>
</dbReference>
<gene>
    <name evidence="2" type="ORF">C7G83_16760</name>
</gene>
<dbReference type="InterPro" id="IPR001633">
    <property type="entry name" value="EAL_dom"/>
</dbReference>
<name>A0A2P8VGJ2_9ENTR</name>
<dbReference type="InterPro" id="IPR000160">
    <property type="entry name" value="GGDEF_dom"/>
</dbReference>
<dbReference type="InterPro" id="IPR035919">
    <property type="entry name" value="EAL_sf"/>
</dbReference>
<dbReference type="EMBL" id="PYEP01000007">
    <property type="protein sequence ID" value="PSN06659.1"/>
    <property type="molecule type" value="Genomic_DNA"/>
</dbReference>
<dbReference type="SUPFAM" id="SSF141868">
    <property type="entry name" value="EAL domain-like"/>
    <property type="match status" value="1"/>
</dbReference>
<dbReference type="SMART" id="SM00267">
    <property type="entry name" value="GGDEF"/>
    <property type="match status" value="1"/>
</dbReference>
<dbReference type="OrthoDB" id="6597954at2"/>
<evidence type="ECO:0000313" key="3">
    <source>
        <dbReference type="Proteomes" id="UP000240212"/>
    </source>
</evidence>
<dbReference type="SUPFAM" id="SSF55781">
    <property type="entry name" value="GAF domain-like"/>
    <property type="match status" value="1"/>
</dbReference>
<accession>A0A2P8VGJ2</accession>
<dbReference type="PANTHER" id="PTHR33121">
    <property type="entry name" value="CYCLIC DI-GMP PHOSPHODIESTERASE PDEF"/>
    <property type="match status" value="1"/>
</dbReference>
<feature type="domain" description="EAL" evidence="1">
    <location>
        <begin position="336"/>
        <end position="590"/>
    </location>
</feature>
<proteinExistence type="predicted"/>
<dbReference type="Gene3D" id="3.30.450.40">
    <property type="match status" value="1"/>
</dbReference>
<sequence>MFSGLNKHQRKKLAAMELLRTEDAIRDRTLGDFARLARTLLGVGGCFVTVFDNNYQYVKYADNVAHLLEKMPIDEAMCQYSVNSCAPVICSDTRLDSRFNDHPLVQKGSVIFYAAAPLKTPDGFALGTLCVSHTSPVTPNAQQIEWFVHLSGLASAYLTAWYTVGRIDPLTGLPNRQSLLREMDRLTAEQDDTPLMLIIFDCIEITRAYELSRYLGLKAVETMLRNFGPLLRLRLRLPPNLQLYAFAPGRYAVLVTEEVAEIIIKRTRALPPTQASITGDIDIPLRTHAGVTPFTPCNDSGQEAFRQAVSALHEAIRDEIPVQLFDPVRDGMRNNDFRLLYDLGEAVKAGDQLYLVYQPKVSLHDGRTVGLEALLRWDHPQMGSISPARIVTLAERTSLMADITNWVIDEVVRQLVQWRKAGLLLPVSVNVTVSDFSVPGFADALESKMLAAGLTTADIRIECLETEKVLESDTALQELDMLRLRGFKILLDDFGAGYSNINYLRRIPIDIIKLDRTLISQITRDTGSRVIARNVIIMLKELDYLVLAEGVEDRETAQMLKAFGCDEIQGYFFSKPISPDDIPAWLLQHDPFTDL</sequence>
<dbReference type="GO" id="GO:0071111">
    <property type="term" value="F:cyclic-guanylate-specific phosphodiesterase activity"/>
    <property type="evidence" value="ECO:0007669"/>
    <property type="project" value="InterPro"/>
</dbReference>
<dbReference type="STRING" id="1388748.GCA_000463155_00922"/>
<dbReference type="CDD" id="cd01948">
    <property type="entry name" value="EAL"/>
    <property type="match status" value="1"/>
</dbReference>
<dbReference type="InterPro" id="IPR043128">
    <property type="entry name" value="Rev_trsase/Diguanyl_cyclase"/>
</dbReference>
<dbReference type="AlphaFoldDB" id="A0A2P8VGJ2"/>
<protein>
    <submittedName>
        <fullName evidence="2">Sensor domain-containing phosphodiesterase</fullName>
    </submittedName>
</protein>
<dbReference type="Gene3D" id="3.20.20.450">
    <property type="entry name" value="EAL domain"/>
    <property type="match status" value="1"/>
</dbReference>
<keyword evidence="3" id="KW-1185">Reference proteome</keyword>
<reference evidence="2 3" key="1">
    <citation type="submission" date="2018-03" db="EMBL/GenBank/DDBJ databases">
        <title>Draft genome sequence of the first documented clinical Siccibacter turicensis isolate in Austria.</title>
        <authorList>
            <person name="Lepuschitz S."/>
            <person name="Pekard-Amenitsch S."/>
            <person name="Haunold R."/>
            <person name="Schill S."/>
            <person name="Mach R."/>
            <person name="Allerberger F."/>
            <person name="Ruppitsch W."/>
            <person name="Forsythe S.J."/>
        </authorList>
    </citation>
    <scope>NUCLEOTIDE SEQUENCE [LARGE SCALE GENOMIC DNA]</scope>
    <source>
        <strain evidence="2 3">6100069499-17</strain>
    </source>
</reference>
<dbReference type="SUPFAM" id="SSF55073">
    <property type="entry name" value="Nucleotide cyclase"/>
    <property type="match status" value="1"/>
</dbReference>
<dbReference type="InterPro" id="IPR029787">
    <property type="entry name" value="Nucleotide_cyclase"/>
</dbReference>
<comment type="caution">
    <text evidence="2">The sequence shown here is derived from an EMBL/GenBank/DDBJ whole genome shotgun (WGS) entry which is preliminary data.</text>
</comment>
<dbReference type="PROSITE" id="PS50883">
    <property type="entry name" value="EAL"/>
    <property type="match status" value="1"/>
</dbReference>
<dbReference type="PANTHER" id="PTHR33121:SF19">
    <property type="entry name" value="CYCLIC DI-GMP PHOSPHODIESTERASE PA2567"/>
    <property type="match status" value="1"/>
</dbReference>
<dbReference type="InterPro" id="IPR029016">
    <property type="entry name" value="GAF-like_dom_sf"/>
</dbReference>
<organism evidence="2 3">
    <name type="scientific">Siccibacter turicensis</name>
    <dbReference type="NCBI Taxonomy" id="357233"/>
    <lineage>
        <taxon>Bacteria</taxon>
        <taxon>Pseudomonadati</taxon>
        <taxon>Pseudomonadota</taxon>
        <taxon>Gammaproteobacteria</taxon>
        <taxon>Enterobacterales</taxon>
        <taxon>Enterobacteriaceae</taxon>
        <taxon>Siccibacter</taxon>
    </lineage>
</organism>